<keyword evidence="2" id="KW-0548">Nucleotidyltransferase</keyword>
<dbReference type="OrthoDB" id="9813880at2"/>
<proteinExistence type="predicted"/>
<dbReference type="InterPro" id="IPR005835">
    <property type="entry name" value="NTP_transferase_dom"/>
</dbReference>
<evidence type="ECO:0000259" key="1">
    <source>
        <dbReference type="Pfam" id="PF00483"/>
    </source>
</evidence>
<dbReference type="GO" id="GO:0009243">
    <property type="term" value="P:O antigen biosynthetic process"/>
    <property type="evidence" value="ECO:0007669"/>
    <property type="project" value="InterPro"/>
</dbReference>
<dbReference type="CDD" id="cd02524">
    <property type="entry name" value="G1P_cytidylyltransferase"/>
    <property type="match status" value="1"/>
</dbReference>
<protein>
    <submittedName>
        <fullName evidence="2">Glucose-1-phosphate cytidylyltransferase</fullName>
    </submittedName>
</protein>
<dbReference type="InterPro" id="IPR013446">
    <property type="entry name" value="G1P_cyt_trans-like"/>
</dbReference>
<keyword evidence="3" id="KW-1185">Reference proteome</keyword>
<dbReference type="PANTHER" id="PTHR47183:SF1">
    <property type="entry name" value="GLUCOSE-1-PHOSPHATE CYTIDYLYLTRANSFERASE"/>
    <property type="match status" value="1"/>
</dbReference>
<dbReference type="AlphaFoldDB" id="A0A1M6KLD8"/>
<dbReference type="Gene3D" id="3.90.550.10">
    <property type="entry name" value="Spore Coat Polysaccharide Biosynthesis Protein SpsA, Chain A"/>
    <property type="match status" value="1"/>
</dbReference>
<dbReference type="RefSeq" id="WP_084539110.1">
    <property type="nucleotide sequence ID" value="NZ_FQYN01000008.1"/>
</dbReference>
<reference evidence="2 3" key="1">
    <citation type="submission" date="2016-11" db="EMBL/GenBank/DDBJ databases">
        <authorList>
            <person name="Jaros S."/>
            <person name="Januszkiewicz K."/>
            <person name="Wedrychowicz H."/>
        </authorList>
    </citation>
    <scope>NUCLEOTIDE SEQUENCE [LARGE SCALE GENOMIC DNA]</scope>
    <source>
        <strain evidence="2 3">DSM 21074</strain>
    </source>
</reference>
<dbReference type="InterPro" id="IPR046981">
    <property type="entry name" value="G1P_cyt_trans"/>
</dbReference>
<keyword evidence="2" id="KW-0808">Transferase</keyword>
<dbReference type="EMBL" id="FQYN01000008">
    <property type="protein sequence ID" value="SHJ59802.1"/>
    <property type="molecule type" value="Genomic_DNA"/>
</dbReference>
<accession>A0A1M6KLD8</accession>
<feature type="domain" description="Nucleotidyl transferase" evidence="1">
    <location>
        <begin position="2"/>
        <end position="206"/>
    </location>
</feature>
<name>A0A1M6KLD8_9BACT</name>
<evidence type="ECO:0000313" key="3">
    <source>
        <dbReference type="Proteomes" id="UP000184418"/>
    </source>
</evidence>
<dbReference type="GO" id="GO:0047343">
    <property type="term" value="F:glucose-1-phosphate cytidylyltransferase activity"/>
    <property type="evidence" value="ECO:0007669"/>
    <property type="project" value="InterPro"/>
</dbReference>
<dbReference type="Proteomes" id="UP000184418">
    <property type="component" value="Unassembled WGS sequence"/>
</dbReference>
<dbReference type="PANTHER" id="PTHR47183">
    <property type="entry name" value="GLUCOSE-1-PHOSPHATE CYTIDYLYLTRANSFERASE-RELATED"/>
    <property type="match status" value="1"/>
</dbReference>
<dbReference type="STRING" id="1121955.SAMN02745146_3480"/>
<sequence length="301" mass="33548">MKAVILAGGYGTRISEESGVRPKPMVEVGGRPILWHIMKIYAHHGIRDFVICCGYKGHMIKQYFSDYFLHNSDVTFRMDRNEMQIHRSNAEPWTVTLVDTGQETMTGGRLRRVREHLADDEPFCLTYGDGVGDVDIRAAIRYHQEQGALATLTAVRQPGRFGVFSLADEASRIGSFTEKPEGGETPWINGGFFVLEPQVFDYIADDSTVWEKAPLERLAAEGKLAAFRHTGFWQPMDTLRDRNMLEEMWSAGKARWKVWDNAPADAAASPDTDPVLTQIMTSAVTAPAGQRVAAATVLPQS</sequence>
<evidence type="ECO:0000313" key="2">
    <source>
        <dbReference type="EMBL" id="SHJ59802.1"/>
    </source>
</evidence>
<gene>
    <name evidence="2" type="ORF">SAMN02745146_3480</name>
</gene>
<dbReference type="InterPro" id="IPR029044">
    <property type="entry name" value="Nucleotide-diphossugar_trans"/>
</dbReference>
<dbReference type="NCBIfam" id="TIGR02623">
    <property type="entry name" value="G1P_cyt_trans"/>
    <property type="match status" value="1"/>
</dbReference>
<dbReference type="SUPFAM" id="SSF53448">
    <property type="entry name" value="Nucleotide-diphospho-sugar transferases"/>
    <property type="match status" value="1"/>
</dbReference>
<dbReference type="Pfam" id="PF00483">
    <property type="entry name" value="NTP_transferase"/>
    <property type="match status" value="1"/>
</dbReference>
<organism evidence="2 3">
    <name type="scientific">Hymenobacter daecheongensis DSM 21074</name>
    <dbReference type="NCBI Taxonomy" id="1121955"/>
    <lineage>
        <taxon>Bacteria</taxon>
        <taxon>Pseudomonadati</taxon>
        <taxon>Bacteroidota</taxon>
        <taxon>Cytophagia</taxon>
        <taxon>Cytophagales</taxon>
        <taxon>Hymenobacteraceae</taxon>
        <taxon>Hymenobacter</taxon>
    </lineage>
</organism>